<keyword evidence="3" id="KW-1185">Reference proteome</keyword>
<dbReference type="Pfam" id="PF01755">
    <property type="entry name" value="Glyco_transf_25"/>
    <property type="match status" value="1"/>
</dbReference>
<sequence length="147" mass="17085">MKVFIINLKESVKRRQCIEYQCRRYSLDYEFIDAVNGHLLSGEDTVKHTREINYATRPGEIGCALSHIHIYRLIDERGLEQALILEDDAKLTPEAMPIIRHIALHNDPNRPLLTLLTTCHQYLKKPKHVLNTTHSLHKVIDDARLCH</sequence>
<organism evidence="2 3">
    <name type="scientific">Candidatus Sodalis endolongispinus</name>
    <dbReference type="NCBI Taxonomy" id="2812662"/>
    <lineage>
        <taxon>Bacteria</taxon>
        <taxon>Pseudomonadati</taxon>
        <taxon>Pseudomonadota</taxon>
        <taxon>Gammaproteobacteria</taxon>
        <taxon>Enterobacterales</taxon>
        <taxon>Bruguierivoracaceae</taxon>
        <taxon>Sodalis</taxon>
    </lineage>
</organism>
<dbReference type="InterPro" id="IPR002654">
    <property type="entry name" value="Glyco_trans_25"/>
</dbReference>
<protein>
    <submittedName>
        <fullName evidence="2">Glycosyltransferase family 25 protein</fullName>
    </submittedName>
</protein>
<reference evidence="2 3" key="1">
    <citation type="journal article" date="2021" name="Genome Biol. Evol.">
        <title>The evolution of interdependence in a four-way mealybug symbiosis.</title>
        <authorList>
            <person name="Garber A.I."/>
            <person name="Kupper M."/>
            <person name="Laetsch D.R."/>
            <person name="Weldon S.R."/>
            <person name="Ladinsky M.S."/>
            <person name="Bjorkman P.J."/>
            <person name="McCutcheon J.P."/>
        </authorList>
    </citation>
    <scope>NUCLEOTIDE SEQUENCE [LARGE SCALE GENOMIC DNA]</scope>
    <source>
        <strain evidence="2">SOD</strain>
    </source>
</reference>
<dbReference type="EMBL" id="JAFJYC010000002">
    <property type="protein sequence ID" value="MBT9432952.1"/>
    <property type="molecule type" value="Genomic_DNA"/>
</dbReference>
<gene>
    <name evidence="2" type="ORF">JZM24_13925</name>
</gene>
<evidence type="ECO:0000313" key="2">
    <source>
        <dbReference type="EMBL" id="MBT9432952.1"/>
    </source>
</evidence>
<dbReference type="Proteomes" id="UP000811282">
    <property type="component" value="Unassembled WGS sequence"/>
</dbReference>
<comment type="caution">
    <text evidence="2">The sequence shown here is derived from an EMBL/GenBank/DDBJ whole genome shotgun (WGS) entry which is preliminary data.</text>
</comment>
<accession>A0ABS5YDD3</accession>
<feature type="domain" description="Glycosyl transferase family 25" evidence="1">
    <location>
        <begin position="2"/>
        <end position="136"/>
    </location>
</feature>
<proteinExistence type="predicted"/>
<name>A0ABS5YDD3_9GAMM</name>
<dbReference type="CDD" id="cd06532">
    <property type="entry name" value="Glyco_transf_25"/>
    <property type="match status" value="1"/>
</dbReference>
<dbReference type="RefSeq" id="WP_215670388.1">
    <property type="nucleotide sequence ID" value="NZ_JAFJYC010000002.1"/>
</dbReference>
<evidence type="ECO:0000259" key="1">
    <source>
        <dbReference type="Pfam" id="PF01755"/>
    </source>
</evidence>
<evidence type="ECO:0000313" key="3">
    <source>
        <dbReference type="Proteomes" id="UP000811282"/>
    </source>
</evidence>